<dbReference type="Pfam" id="PF02937">
    <property type="entry name" value="COX6C"/>
    <property type="match status" value="1"/>
</dbReference>
<comment type="subcellular location">
    <subcellularLocation>
        <location evidence="1">Mitochondrion inner membrane</location>
        <topology evidence="1">Single-pass membrane protein</topology>
    </subcellularLocation>
</comment>
<feature type="compositionally biased region" description="Polar residues" evidence="9">
    <location>
        <begin position="79"/>
        <end position="88"/>
    </location>
</feature>
<comment type="similarity">
    <text evidence="3">Belongs to the cytochrome c oxidase subunit 6c family.</text>
</comment>
<reference evidence="11" key="2">
    <citation type="submission" date="2021-09" db="EMBL/GenBank/DDBJ databases">
        <authorList>
            <person name="Jia N."/>
            <person name="Wang J."/>
            <person name="Shi W."/>
            <person name="Du L."/>
            <person name="Sun Y."/>
            <person name="Zhan W."/>
            <person name="Jiang J."/>
            <person name="Wang Q."/>
            <person name="Zhang B."/>
            <person name="Ji P."/>
            <person name="Sakyi L.B."/>
            <person name="Cui X."/>
            <person name="Yuan T."/>
            <person name="Jiang B."/>
            <person name="Yang W."/>
            <person name="Lam T.T.-Y."/>
            <person name="Chang Q."/>
            <person name="Ding S."/>
            <person name="Wang X."/>
            <person name="Zhu J."/>
            <person name="Ruan X."/>
            <person name="Zhao L."/>
            <person name="Wei J."/>
            <person name="Que T."/>
            <person name="Du C."/>
            <person name="Cheng J."/>
            <person name="Dai P."/>
            <person name="Han X."/>
            <person name="Huang E."/>
            <person name="Gao Y."/>
            <person name="Liu J."/>
            <person name="Shao H."/>
            <person name="Ye R."/>
            <person name="Li L."/>
            <person name="Wei W."/>
            <person name="Wang X."/>
            <person name="Wang C."/>
            <person name="Huo Q."/>
            <person name="Li W."/>
            <person name="Guo W."/>
            <person name="Chen H."/>
            <person name="Chen S."/>
            <person name="Zhou L."/>
            <person name="Zhou L."/>
            <person name="Ni X."/>
            <person name="Tian J."/>
            <person name="Zhou Y."/>
            <person name="Sheng Y."/>
            <person name="Liu T."/>
            <person name="Pan Y."/>
            <person name="Xia L."/>
            <person name="Li J."/>
            <person name="Zhao F."/>
            <person name="Cao W."/>
        </authorList>
    </citation>
    <scope>NUCLEOTIDE SEQUENCE</scope>
    <source>
        <strain evidence="11">Rsan-2018</strain>
        <tissue evidence="11">Larvae</tissue>
    </source>
</reference>
<feature type="region of interest" description="Disordered" evidence="9">
    <location>
        <begin position="948"/>
        <end position="1714"/>
    </location>
</feature>
<feature type="compositionally biased region" description="Basic residues" evidence="9">
    <location>
        <begin position="1132"/>
        <end position="1143"/>
    </location>
</feature>
<feature type="compositionally biased region" description="Polar residues" evidence="9">
    <location>
        <begin position="751"/>
        <end position="767"/>
    </location>
</feature>
<organism evidence="11 12">
    <name type="scientific">Rhipicephalus sanguineus</name>
    <name type="common">Brown dog tick</name>
    <name type="synonym">Ixodes sanguineus</name>
    <dbReference type="NCBI Taxonomy" id="34632"/>
    <lineage>
        <taxon>Eukaryota</taxon>
        <taxon>Metazoa</taxon>
        <taxon>Ecdysozoa</taxon>
        <taxon>Arthropoda</taxon>
        <taxon>Chelicerata</taxon>
        <taxon>Arachnida</taxon>
        <taxon>Acari</taxon>
        <taxon>Parasitiformes</taxon>
        <taxon>Ixodida</taxon>
        <taxon>Ixodoidea</taxon>
        <taxon>Ixodidae</taxon>
        <taxon>Rhipicephalinae</taxon>
        <taxon>Rhipicephalus</taxon>
        <taxon>Rhipicephalus</taxon>
    </lineage>
</organism>
<feature type="compositionally biased region" description="Polar residues" evidence="9">
    <location>
        <begin position="1416"/>
        <end position="1426"/>
    </location>
</feature>
<keyword evidence="5" id="KW-0999">Mitochondrion inner membrane</keyword>
<evidence type="ECO:0000313" key="11">
    <source>
        <dbReference type="EMBL" id="KAH7975610.1"/>
    </source>
</evidence>
<evidence type="ECO:0000256" key="6">
    <source>
        <dbReference type="ARBA" id="ARBA00022989"/>
    </source>
</evidence>
<feature type="compositionally biased region" description="Polar residues" evidence="9">
    <location>
        <begin position="1233"/>
        <end position="1255"/>
    </location>
</feature>
<feature type="region of interest" description="Disordered" evidence="9">
    <location>
        <begin position="454"/>
        <end position="523"/>
    </location>
</feature>
<evidence type="ECO:0000256" key="10">
    <source>
        <dbReference type="SAM" id="Phobius"/>
    </source>
</evidence>
<feature type="region of interest" description="Disordered" evidence="9">
    <location>
        <begin position="1759"/>
        <end position="1821"/>
    </location>
</feature>
<feature type="region of interest" description="Disordered" evidence="9">
    <location>
        <begin position="293"/>
        <end position="324"/>
    </location>
</feature>
<evidence type="ECO:0000256" key="9">
    <source>
        <dbReference type="SAM" id="MobiDB-lite"/>
    </source>
</evidence>
<gene>
    <name evidence="11" type="ORF">HPB52_003703</name>
</gene>
<feature type="compositionally biased region" description="Basic and acidic residues" evidence="9">
    <location>
        <begin position="1166"/>
        <end position="1176"/>
    </location>
</feature>
<evidence type="ECO:0000256" key="8">
    <source>
        <dbReference type="ARBA" id="ARBA00023136"/>
    </source>
</evidence>
<feature type="region of interest" description="Disordered" evidence="9">
    <location>
        <begin position="558"/>
        <end position="931"/>
    </location>
</feature>
<dbReference type="VEuPathDB" id="VectorBase:RSAN_042537"/>
<dbReference type="PANTHER" id="PTHR48416">
    <property type="entry name" value="CYTOCHROME C OXIDASE SUBUNIT 6C"/>
    <property type="match status" value="1"/>
</dbReference>
<comment type="caution">
    <text evidence="11">The sequence shown here is derived from an EMBL/GenBank/DDBJ whole genome shotgun (WGS) entry which is preliminary data.</text>
</comment>
<name>A0A9D4T6Y8_RHISA</name>
<dbReference type="CDD" id="cd22901">
    <property type="entry name" value="CcO_VIc"/>
    <property type="match status" value="1"/>
</dbReference>
<dbReference type="InterPro" id="IPR034884">
    <property type="entry name" value="Cytochrome_c_oxidase_VIc/VIIs"/>
</dbReference>
<feature type="compositionally biased region" description="Low complexity" evidence="9">
    <location>
        <begin position="1044"/>
        <end position="1053"/>
    </location>
</feature>
<dbReference type="PANTHER" id="PTHR48416:SF1">
    <property type="entry name" value="CYTOCHROME C OXIDASE SUBUNIT 6C"/>
    <property type="match status" value="1"/>
</dbReference>
<feature type="compositionally biased region" description="Acidic residues" evidence="9">
    <location>
        <begin position="648"/>
        <end position="657"/>
    </location>
</feature>
<keyword evidence="12" id="KW-1185">Reference proteome</keyword>
<evidence type="ECO:0008006" key="13">
    <source>
        <dbReference type="Google" id="ProtNLM"/>
    </source>
</evidence>
<feature type="compositionally biased region" description="Low complexity" evidence="9">
    <location>
        <begin position="1183"/>
        <end position="1193"/>
    </location>
</feature>
<feature type="compositionally biased region" description="Basic residues" evidence="9">
    <location>
        <begin position="719"/>
        <end position="738"/>
    </location>
</feature>
<proteinExistence type="inferred from homology"/>
<evidence type="ECO:0000256" key="5">
    <source>
        <dbReference type="ARBA" id="ARBA00022792"/>
    </source>
</evidence>
<feature type="compositionally biased region" description="Polar residues" evidence="9">
    <location>
        <begin position="1473"/>
        <end position="1495"/>
    </location>
</feature>
<feature type="compositionally biased region" description="Polar residues" evidence="9">
    <location>
        <begin position="572"/>
        <end position="582"/>
    </location>
</feature>
<dbReference type="CDD" id="cd17744">
    <property type="entry name" value="BRCT_MDC1_rpt1"/>
    <property type="match status" value="1"/>
</dbReference>
<feature type="region of interest" description="Disordered" evidence="9">
    <location>
        <begin position="1"/>
        <end position="30"/>
    </location>
</feature>
<feature type="compositionally biased region" description="Polar residues" evidence="9">
    <location>
        <begin position="665"/>
        <end position="674"/>
    </location>
</feature>
<evidence type="ECO:0000256" key="2">
    <source>
        <dbReference type="ARBA" id="ARBA00004673"/>
    </source>
</evidence>
<evidence type="ECO:0000256" key="4">
    <source>
        <dbReference type="ARBA" id="ARBA00022692"/>
    </source>
</evidence>
<feature type="compositionally biased region" description="Low complexity" evidence="9">
    <location>
        <begin position="503"/>
        <end position="515"/>
    </location>
</feature>
<feature type="region of interest" description="Disordered" evidence="9">
    <location>
        <begin position="353"/>
        <end position="432"/>
    </location>
</feature>
<protein>
    <recommendedName>
        <fullName evidence="13">BRCT domain-containing protein</fullName>
    </recommendedName>
</protein>
<feature type="compositionally biased region" description="Basic and acidic residues" evidence="9">
    <location>
        <begin position="689"/>
        <end position="704"/>
    </location>
</feature>
<feature type="compositionally biased region" description="Low complexity" evidence="9">
    <location>
        <begin position="1122"/>
        <end position="1131"/>
    </location>
</feature>
<feature type="compositionally biased region" description="Polar residues" evidence="9">
    <location>
        <begin position="1617"/>
        <end position="1637"/>
    </location>
</feature>
<keyword evidence="6 10" id="KW-1133">Transmembrane helix</keyword>
<dbReference type="SUPFAM" id="SSF81415">
    <property type="entry name" value="Mitochondrial cytochrome c oxidase subunit VIc"/>
    <property type="match status" value="1"/>
</dbReference>
<feature type="compositionally biased region" description="Polar residues" evidence="9">
    <location>
        <begin position="625"/>
        <end position="641"/>
    </location>
</feature>
<keyword evidence="7" id="KW-0496">Mitochondrion</keyword>
<feature type="compositionally biased region" description="Basic residues" evidence="9">
    <location>
        <begin position="814"/>
        <end position="825"/>
    </location>
</feature>
<accession>A0A9D4T6Y8</accession>
<dbReference type="GO" id="GO:0005743">
    <property type="term" value="C:mitochondrial inner membrane"/>
    <property type="evidence" value="ECO:0007669"/>
    <property type="project" value="UniProtKB-SubCell"/>
</dbReference>
<feature type="compositionally biased region" description="Basic residues" evidence="9">
    <location>
        <begin position="1539"/>
        <end position="1555"/>
    </location>
</feature>
<feature type="compositionally biased region" description="Low complexity" evidence="9">
    <location>
        <begin position="976"/>
        <end position="1002"/>
    </location>
</feature>
<dbReference type="Gene3D" id="4.10.93.10">
    <property type="entry name" value="Mitochondrial cytochrome c oxidase subunit VIc/VIIs"/>
    <property type="match status" value="1"/>
</dbReference>
<sequence>MLRDQEGVDIKALAGCDSNEKQDLPPAASELDVAAVTAEMSSVNALENQAAEKSQDAKAHSSEHQSSGSFNLPEMPNLDYTQTDSSPGTEPYVGAGHEPQRSQEGAETVVPAAEVPASGNAPTAKDAHPCTSKQSYSNDAGDGNARDTCKLAAADEESCLSAETQAYTECPEVPFLSSHGEGVDAAADEMERLNAPTQAYEDDASAEAERLNAPTQAYTEKEDVERLNAVTQPYAADVGMDEEERLNAVTQPYAADNCDDEEKLNAVTQPYTVSVNEEEEERLNAVTQPYAAANVSQSEHDRMNDVTHSFNDEEDDMVGDSVCAPTQPEERHRRLLTGPSELSFVLCEASQPCREDYGEGDDEEFCAPTQKDESPPLKVHALLKHRRERGPVAEDDDKTPPLSPKTTVDETPPPSPGFVPESDPEDDGDASMVTALHSPSLLNVTGTTVYEDCVTPGSGITSPVLGKVSARRQRRGMSLKKPTCDTVLELPSQESAAGAEWMQQQQQQEDSSSQSKASRKLTYVAEAGEDNDLDLRAADAPLAEPLVSEVERTDGIVTTTCSSPSIPVKPQESVNANESMSAEYSEMPLLHMSEDIDLDGAATDKEDSTACDTTAVQEKGPAEACTSSEIPASTGRSSSDGTVPKEACEEEQEETLEKDEPANAPSKNESSTASLRKGSEEPSAEPETVPEKTCEEEQALKNDEPANVSSESEEEGSRVSKRRGKKKPPARTARRTRKAASTNEAKKDPVENNTVPTRRSSGRQNAGSRMKSLLSLEKRTSASGAFKESELSQEVNDERGTRDDDGPAGESHGKAGRPRTRRGLKGKAAAKEDEPEVAPPCPSKNLPSARESDVPSSSDGDENKKPSVKPGEDDVEGEAETSDGTRVDNNEECQPKAGPSGHQEGEDADDALSTASLTPSLGDGDVSCTNATIDTCFSEPLPTFSEVMAECQPYIGDTEAQDEKNEPAEEQEDTAAEPAAESKATAPAVSEPEPAVVEPVRASRSKRPRGGVSTTNLKASKVDEELPKTRRKVARGAREEPLAEAEVLAEDPASSVEQPEAPQLSNGAKRGRLYSSAVGRRAVPSVADVVSKISEDVEESEGETDKDLAEDHTSSVQRSEAKQSAASQQSNRARRGRPFHHGAGKNAVPSVSNKIVEDVEQSEGETEPHLAEERLSGVEQPEAAQSAASQQSNRARRGRPFRSAVGRKAVPNITAAKVTEDLEQSEGDRNTDRLSAQETESIDGTLSEASECSPSSRRKAIPHIEVSKATCRGARRLLQLNAKRGGEEAASESDTDHLSAQDTESIHGTPSNAGETLTSEAEPVPSQSLSRASARRGAKNARLSLRRDTEQADQAASEGPAAENIEEPPQNTSQGSLLGKRNAKKPKMQNKLTAEGTGDAPPVQSTLDDSTHSLSKECQSQNSRSSRLGRRNVKQPETMNNATPEGTDVQTDVDAQDAKPSRHGRKALKLSQEVGSRTIASAGENTLASAEPGTQRTRRGGDTAETSSQNEQVRLAPEAAEGVEPSENASTEVVPRSAPTRRGRKAAQPTRKRGGSKNVPEDDTVTETFDTPEPTNPRSSKALRTANLSLPKPTEDTEVLVKVEPPSPRTSQRRSAKTAQVSSEETEQTNNGDSAKVSSRFKRKVTKVNTKDVTAEAETEEALSSESTSRSPTSRMPAPPVPVTRKRDARRAGRKDDPSPPTVEPVLETSEETSLLCPVQRVGRKRHIASMSFGEARHESDDEAVDNEQETLDEVTVKLGSKSRRKAPAKEAAIKQEVVEKAPARRGKRKADLPKAEAPQEAKARQDEQVDSSPAPKKTAKVKPKVLFTGIDDTRTEEFRRTVKALCCIGKGTPIVDVAWIKKCQEAGAFVDHVPHMLLDKKAEKALNFNLRDTLTKASTGGVLRGWSVHATAHVLPNRGLRRRQACGIMSSQLARPQFHGLLKSYLRKHITIALTLSAAGGIAWRFLVANPRKQRYADFYKNYDGEAEAEKMMEIGVLNRY</sequence>
<keyword evidence="8 10" id="KW-0472">Membrane</keyword>
<evidence type="ECO:0000256" key="7">
    <source>
        <dbReference type="ARBA" id="ARBA00023128"/>
    </source>
</evidence>
<feature type="compositionally biased region" description="Basic and acidic residues" evidence="9">
    <location>
        <begin position="1768"/>
        <end position="1783"/>
    </location>
</feature>
<dbReference type="InterPro" id="IPR036420">
    <property type="entry name" value="BRCT_dom_sf"/>
</dbReference>
<feature type="compositionally biased region" description="Polar residues" evidence="9">
    <location>
        <begin position="1435"/>
        <end position="1450"/>
    </location>
</feature>
<reference evidence="11" key="1">
    <citation type="journal article" date="2020" name="Cell">
        <title>Large-Scale Comparative Analyses of Tick Genomes Elucidate Their Genetic Diversity and Vector Capacities.</title>
        <authorList>
            <consortium name="Tick Genome and Microbiome Consortium (TIGMIC)"/>
            <person name="Jia N."/>
            <person name="Wang J."/>
            <person name="Shi W."/>
            <person name="Du L."/>
            <person name="Sun Y."/>
            <person name="Zhan W."/>
            <person name="Jiang J.F."/>
            <person name="Wang Q."/>
            <person name="Zhang B."/>
            <person name="Ji P."/>
            <person name="Bell-Sakyi L."/>
            <person name="Cui X.M."/>
            <person name="Yuan T.T."/>
            <person name="Jiang B.G."/>
            <person name="Yang W.F."/>
            <person name="Lam T.T."/>
            <person name="Chang Q.C."/>
            <person name="Ding S.J."/>
            <person name="Wang X.J."/>
            <person name="Zhu J.G."/>
            <person name="Ruan X.D."/>
            <person name="Zhao L."/>
            <person name="Wei J.T."/>
            <person name="Ye R.Z."/>
            <person name="Que T.C."/>
            <person name="Du C.H."/>
            <person name="Zhou Y.H."/>
            <person name="Cheng J.X."/>
            <person name="Dai P.F."/>
            <person name="Guo W.B."/>
            <person name="Han X.H."/>
            <person name="Huang E.J."/>
            <person name="Li L.F."/>
            <person name="Wei W."/>
            <person name="Gao Y.C."/>
            <person name="Liu J.Z."/>
            <person name="Shao H.Z."/>
            <person name="Wang X."/>
            <person name="Wang C.C."/>
            <person name="Yang T.C."/>
            <person name="Huo Q.B."/>
            <person name="Li W."/>
            <person name="Chen H.Y."/>
            <person name="Chen S.E."/>
            <person name="Zhou L.G."/>
            <person name="Ni X.B."/>
            <person name="Tian J.H."/>
            <person name="Sheng Y."/>
            <person name="Liu T."/>
            <person name="Pan Y.S."/>
            <person name="Xia L.Y."/>
            <person name="Li J."/>
            <person name="Zhao F."/>
            <person name="Cao W.C."/>
        </authorList>
    </citation>
    <scope>NUCLEOTIDE SEQUENCE</scope>
    <source>
        <strain evidence="11">Rsan-2018</strain>
    </source>
</reference>
<dbReference type="SUPFAM" id="SSF52113">
    <property type="entry name" value="BRCT domain"/>
    <property type="match status" value="1"/>
</dbReference>
<dbReference type="Gene3D" id="3.40.50.10190">
    <property type="entry name" value="BRCT domain"/>
    <property type="match status" value="1"/>
</dbReference>
<dbReference type="Proteomes" id="UP000821837">
    <property type="component" value="Chromosome 10"/>
</dbReference>
<feature type="compositionally biased region" description="Low complexity" evidence="9">
    <location>
        <begin position="1664"/>
        <end position="1676"/>
    </location>
</feature>
<evidence type="ECO:0000313" key="12">
    <source>
        <dbReference type="Proteomes" id="UP000821837"/>
    </source>
</evidence>
<evidence type="ECO:0000256" key="3">
    <source>
        <dbReference type="ARBA" id="ARBA00007204"/>
    </source>
</evidence>
<feature type="compositionally biased region" description="Basic and acidic residues" evidence="9">
    <location>
        <begin position="1790"/>
        <end position="1808"/>
    </location>
</feature>
<evidence type="ECO:0000256" key="1">
    <source>
        <dbReference type="ARBA" id="ARBA00004434"/>
    </source>
</evidence>
<dbReference type="InterPro" id="IPR037169">
    <property type="entry name" value="Cytochrome_c_oxidase_VIc_sf"/>
</dbReference>
<feature type="transmembrane region" description="Helical" evidence="10">
    <location>
        <begin position="1951"/>
        <end position="1969"/>
    </location>
</feature>
<dbReference type="InterPro" id="IPR051389">
    <property type="entry name" value="Cytochrome_c_oxidase_VIc"/>
</dbReference>
<comment type="pathway">
    <text evidence="2">Energy metabolism; oxidative phosphorylation.</text>
</comment>
<feature type="compositionally biased region" description="Basic and acidic residues" evidence="9">
    <location>
        <begin position="796"/>
        <end position="805"/>
    </location>
</feature>
<dbReference type="EMBL" id="JABSTV010001246">
    <property type="protein sequence ID" value="KAH7975610.1"/>
    <property type="molecule type" value="Genomic_DNA"/>
</dbReference>
<feature type="compositionally biased region" description="Basic and acidic residues" evidence="9">
    <location>
        <begin position="1103"/>
        <end position="1113"/>
    </location>
</feature>
<feature type="compositionally biased region" description="Polar residues" evidence="9">
    <location>
        <begin position="1300"/>
        <end position="1331"/>
    </location>
</feature>
<feature type="region of interest" description="Disordered" evidence="9">
    <location>
        <begin position="44"/>
        <end position="146"/>
    </location>
</feature>
<feature type="compositionally biased region" description="Basic and acidic residues" evidence="9">
    <location>
        <begin position="53"/>
        <end position="63"/>
    </location>
</feature>
<feature type="compositionally biased region" description="Low complexity" evidence="9">
    <location>
        <begin position="106"/>
        <end position="117"/>
    </location>
</feature>
<feature type="compositionally biased region" description="Basic residues" evidence="9">
    <location>
        <begin position="469"/>
        <end position="478"/>
    </location>
</feature>
<keyword evidence="4 10" id="KW-0812">Transmembrane</keyword>